<dbReference type="Pfam" id="PF00501">
    <property type="entry name" value="AMP-binding"/>
    <property type="match status" value="1"/>
</dbReference>
<comment type="pathway">
    <text evidence="1">Secondary metabolite biosynthesis.</text>
</comment>
<dbReference type="InterPro" id="IPR045851">
    <property type="entry name" value="AMP-bd_C_sf"/>
</dbReference>
<comment type="caution">
    <text evidence="8">The sequence shown here is derived from an EMBL/GenBank/DDBJ whole genome shotgun (WGS) entry which is preliminary data.</text>
</comment>
<accession>A0A8H7W772</accession>
<evidence type="ECO:0000313" key="9">
    <source>
        <dbReference type="Proteomes" id="UP000664132"/>
    </source>
</evidence>
<dbReference type="Pfam" id="PF13193">
    <property type="entry name" value="AMP-binding_C"/>
    <property type="match status" value="1"/>
</dbReference>
<dbReference type="Gene3D" id="3.40.50.12780">
    <property type="entry name" value="N-terminal domain of ligase-like"/>
    <property type="match status" value="1"/>
</dbReference>
<dbReference type="Gene3D" id="3.30.300.30">
    <property type="match status" value="1"/>
</dbReference>
<dbReference type="GO" id="GO:0005524">
    <property type="term" value="F:ATP binding"/>
    <property type="evidence" value="ECO:0007669"/>
    <property type="project" value="UniProtKB-KW"/>
</dbReference>
<keyword evidence="5" id="KW-0067">ATP-binding</keyword>
<proteinExistence type="inferred from homology"/>
<feature type="domain" description="AMP-binding enzyme C-terminal" evidence="7">
    <location>
        <begin position="466"/>
        <end position="542"/>
    </location>
</feature>
<dbReference type="EMBL" id="JAFJYH010000100">
    <property type="protein sequence ID" value="KAG4419695.1"/>
    <property type="molecule type" value="Genomic_DNA"/>
</dbReference>
<sequence length="649" mass="71153">MHGASAPSIYYASIENSAVHEEDTGGIMDIVSWTFANPPSDEDKPLYIDPSNPARSLSFFQTRKLVNQLIAGFNAHNIEQNSCICVVSFNDINYTPIYLSILGSNLRFTGANPGYTTREVSHHLRITGARYILTSLKSLRVSLAAAQECSIPSSNIFVLNFAGEDIPLSQQSWESLLCHGEMDWISGGHEEARDAAAAYVSTSGTSGLPKAAVISHGYLTSQGKVVEDLVRSQTQIDGRRCRESDLSDAVKSLIALPPFHVFTMPLQHGVPLRTGHPAYIMPRFEEATFMSAIKKFGITHTIVVPPIMMTLSKYDRSELNTLTTVFVGGSCASEGMQRKLYGAIREEARIVQVYGMTETGWATTWSRAEKDDSGSVGQPVDGTRLRIVDSFGAIVEKDNITGEIQIFTSYAMAGYLNNIPATAEARASDGWIRTGDVGYVCNGNWYVIDRTKDLIKVRGWQVSPAEIEAALLEHPGIQDAGVIASPASDGCGEVPLAFVVKNGSAEINEHDVKEFLGARLARYKNVEEIEFVDSIPRNPTGKILRRVLRDERAERERLKGQLAAVEYRSALLELDAYQRSRSSVSISRSGTLVEGKVQSLVSDVEVGEVSANTGRKRKYCPASKFMHWRKLRCALKVGNSITAGNVARK</sequence>
<dbReference type="Proteomes" id="UP000664132">
    <property type="component" value="Unassembled WGS sequence"/>
</dbReference>
<evidence type="ECO:0008006" key="10">
    <source>
        <dbReference type="Google" id="ProtNLM"/>
    </source>
</evidence>
<comment type="similarity">
    <text evidence="2">Belongs to the ATP-dependent AMP-binding enzyme family.</text>
</comment>
<feature type="domain" description="AMP-dependent synthetase/ligase" evidence="6">
    <location>
        <begin position="42"/>
        <end position="416"/>
    </location>
</feature>
<evidence type="ECO:0000256" key="2">
    <source>
        <dbReference type="ARBA" id="ARBA00006432"/>
    </source>
</evidence>
<evidence type="ECO:0000313" key="8">
    <source>
        <dbReference type="EMBL" id="KAG4419695.1"/>
    </source>
</evidence>
<dbReference type="PANTHER" id="PTHR24096:SF317">
    <property type="entry name" value="ADENYLATE-FORMING ENZYME AFEA"/>
    <property type="match status" value="1"/>
</dbReference>
<dbReference type="AlphaFoldDB" id="A0A8H7W772"/>
<dbReference type="PANTHER" id="PTHR24096">
    <property type="entry name" value="LONG-CHAIN-FATTY-ACID--COA LIGASE"/>
    <property type="match status" value="1"/>
</dbReference>
<evidence type="ECO:0000259" key="7">
    <source>
        <dbReference type="Pfam" id="PF13193"/>
    </source>
</evidence>
<name>A0A8H7W772_9HELO</name>
<keyword evidence="3" id="KW-0436">Ligase</keyword>
<evidence type="ECO:0000256" key="4">
    <source>
        <dbReference type="ARBA" id="ARBA00022741"/>
    </source>
</evidence>
<gene>
    <name evidence="8" type="ORF">IFR04_007195</name>
</gene>
<evidence type="ECO:0000256" key="5">
    <source>
        <dbReference type="ARBA" id="ARBA00022840"/>
    </source>
</evidence>
<dbReference type="GO" id="GO:0019748">
    <property type="term" value="P:secondary metabolic process"/>
    <property type="evidence" value="ECO:0007669"/>
    <property type="project" value="TreeGrafter"/>
</dbReference>
<keyword evidence="9" id="KW-1185">Reference proteome</keyword>
<reference evidence="8" key="1">
    <citation type="submission" date="2021-02" db="EMBL/GenBank/DDBJ databases">
        <title>Genome sequence Cadophora malorum strain M34.</title>
        <authorList>
            <person name="Stefanovic E."/>
            <person name="Vu D."/>
            <person name="Scully C."/>
            <person name="Dijksterhuis J."/>
            <person name="Roader J."/>
            <person name="Houbraken J."/>
        </authorList>
    </citation>
    <scope>NUCLEOTIDE SEQUENCE</scope>
    <source>
        <strain evidence="8">M34</strain>
    </source>
</reference>
<dbReference type="SUPFAM" id="SSF56801">
    <property type="entry name" value="Acetyl-CoA synthetase-like"/>
    <property type="match status" value="1"/>
</dbReference>
<dbReference type="InterPro" id="IPR025110">
    <property type="entry name" value="AMP-bd_C"/>
</dbReference>
<dbReference type="InterPro" id="IPR000873">
    <property type="entry name" value="AMP-dep_synth/lig_dom"/>
</dbReference>
<evidence type="ECO:0000259" key="6">
    <source>
        <dbReference type="Pfam" id="PF00501"/>
    </source>
</evidence>
<protein>
    <recommendedName>
        <fullName evidence="10">Acetyl-CoA synthetase-like protein</fullName>
    </recommendedName>
</protein>
<dbReference type="OrthoDB" id="2150604at2759"/>
<keyword evidence="4" id="KW-0547">Nucleotide-binding</keyword>
<organism evidence="8 9">
    <name type="scientific">Cadophora malorum</name>
    <dbReference type="NCBI Taxonomy" id="108018"/>
    <lineage>
        <taxon>Eukaryota</taxon>
        <taxon>Fungi</taxon>
        <taxon>Dikarya</taxon>
        <taxon>Ascomycota</taxon>
        <taxon>Pezizomycotina</taxon>
        <taxon>Leotiomycetes</taxon>
        <taxon>Helotiales</taxon>
        <taxon>Ploettnerulaceae</taxon>
        <taxon>Cadophora</taxon>
    </lineage>
</organism>
<evidence type="ECO:0000256" key="1">
    <source>
        <dbReference type="ARBA" id="ARBA00005179"/>
    </source>
</evidence>
<dbReference type="GO" id="GO:0016405">
    <property type="term" value="F:CoA-ligase activity"/>
    <property type="evidence" value="ECO:0007669"/>
    <property type="project" value="TreeGrafter"/>
</dbReference>
<evidence type="ECO:0000256" key="3">
    <source>
        <dbReference type="ARBA" id="ARBA00022598"/>
    </source>
</evidence>
<dbReference type="InterPro" id="IPR042099">
    <property type="entry name" value="ANL_N_sf"/>
</dbReference>